<gene>
    <name evidence="1" type="ORF">VNO80_09321</name>
</gene>
<proteinExistence type="predicted"/>
<protein>
    <submittedName>
        <fullName evidence="1">Uncharacterized protein</fullName>
    </submittedName>
</protein>
<reference evidence="1 2" key="1">
    <citation type="submission" date="2024-01" db="EMBL/GenBank/DDBJ databases">
        <title>The genomes of 5 underutilized Papilionoideae crops provide insights into root nodulation and disease resistanc.</title>
        <authorList>
            <person name="Jiang F."/>
        </authorList>
    </citation>
    <scope>NUCLEOTIDE SEQUENCE [LARGE SCALE GENOMIC DNA]</scope>
    <source>
        <strain evidence="1">JINMINGXINNONG_FW02</strain>
        <tissue evidence="1">Leaves</tissue>
    </source>
</reference>
<dbReference type="AlphaFoldDB" id="A0AAN9NB94"/>
<keyword evidence="2" id="KW-1185">Reference proteome</keyword>
<evidence type="ECO:0000313" key="1">
    <source>
        <dbReference type="EMBL" id="KAK7367312.1"/>
    </source>
</evidence>
<dbReference type="EMBL" id="JAYMYR010000004">
    <property type="protein sequence ID" value="KAK7367312.1"/>
    <property type="molecule type" value="Genomic_DNA"/>
</dbReference>
<comment type="caution">
    <text evidence="1">The sequence shown here is derived from an EMBL/GenBank/DDBJ whole genome shotgun (WGS) entry which is preliminary data.</text>
</comment>
<accession>A0AAN9NB94</accession>
<dbReference type="Proteomes" id="UP001374584">
    <property type="component" value="Unassembled WGS sequence"/>
</dbReference>
<sequence length="94" mass="10431">MCMESRMGANESVWIITKPINKSSGVSLRLSVVSLSLCGEDYACFGLWEFGMICFSFECANLCVANVMFLGPEVVVSTFYSVTAVWFWGSSVRF</sequence>
<name>A0AAN9NB94_PHACN</name>
<organism evidence="1 2">
    <name type="scientific">Phaseolus coccineus</name>
    <name type="common">Scarlet runner bean</name>
    <name type="synonym">Phaseolus multiflorus</name>
    <dbReference type="NCBI Taxonomy" id="3886"/>
    <lineage>
        <taxon>Eukaryota</taxon>
        <taxon>Viridiplantae</taxon>
        <taxon>Streptophyta</taxon>
        <taxon>Embryophyta</taxon>
        <taxon>Tracheophyta</taxon>
        <taxon>Spermatophyta</taxon>
        <taxon>Magnoliopsida</taxon>
        <taxon>eudicotyledons</taxon>
        <taxon>Gunneridae</taxon>
        <taxon>Pentapetalae</taxon>
        <taxon>rosids</taxon>
        <taxon>fabids</taxon>
        <taxon>Fabales</taxon>
        <taxon>Fabaceae</taxon>
        <taxon>Papilionoideae</taxon>
        <taxon>50 kb inversion clade</taxon>
        <taxon>NPAAA clade</taxon>
        <taxon>indigoferoid/millettioid clade</taxon>
        <taxon>Phaseoleae</taxon>
        <taxon>Phaseolus</taxon>
    </lineage>
</organism>
<evidence type="ECO:0000313" key="2">
    <source>
        <dbReference type="Proteomes" id="UP001374584"/>
    </source>
</evidence>